<dbReference type="EMBL" id="CP056041">
    <property type="protein sequence ID" value="QKZ20242.1"/>
    <property type="molecule type" value="Genomic_DNA"/>
</dbReference>
<dbReference type="RefSeq" id="WP_176576312.1">
    <property type="nucleotide sequence ID" value="NZ_CBDRGH010000029.1"/>
</dbReference>
<keyword evidence="3" id="KW-1185">Reference proteome</keyword>
<proteinExistence type="predicted"/>
<evidence type="ECO:0000313" key="2">
    <source>
        <dbReference type="EMBL" id="QKZ20242.1"/>
    </source>
</evidence>
<accession>A0A7H8TBA8</accession>
<organism evidence="2 3">
    <name type="scientific">Streptomyces chartreusis</name>
    <dbReference type="NCBI Taxonomy" id="1969"/>
    <lineage>
        <taxon>Bacteria</taxon>
        <taxon>Bacillati</taxon>
        <taxon>Actinomycetota</taxon>
        <taxon>Actinomycetes</taxon>
        <taxon>Kitasatosporales</taxon>
        <taxon>Streptomycetaceae</taxon>
        <taxon>Streptomyces</taxon>
    </lineage>
</organism>
<evidence type="ECO:0000256" key="1">
    <source>
        <dbReference type="SAM" id="MobiDB-lite"/>
    </source>
</evidence>
<dbReference type="AlphaFoldDB" id="A0A7H8TBA8"/>
<dbReference type="Proteomes" id="UP000509418">
    <property type="component" value="Chromosome"/>
</dbReference>
<gene>
    <name evidence="2" type="ORF">HUT05_24535</name>
</gene>
<feature type="region of interest" description="Disordered" evidence="1">
    <location>
        <begin position="186"/>
        <end position="207"/>
    </location>
</feature>
<name>A0A7H8TBA8_STRCX</name>
<protein>
    <submittedName>
        <fullName evidence="2">Uncharacterized protein</fullName>
    </submittedName>
</protein>
<evidence type="ECO:0000313" key="3">
    <source>
        <dbReference type="Proteomes" id="UP000509418"/>
    </source>
</evidence>
<sequence>MSIFQQRIQNVWQFLTGTTVRKLTMGLVAFVLGGTTLAVNWQTLFPEKSEPDRSISLDSPKDSSTVPRCLEFVSGHGIIPKGQHLWVALMTGSSAEGEKRITLVGKGEAVQTSAKGRGQWKVVQVNVGGATRINYHYRLFAILLSDEIHSMVVNSAVNVTDYDEKVVPAPGQARWRIEYGELPGERSDPVEVIRNGKDEKVCQPRSS</sequence>
<reference evidence="2 3" key="1">
    <citation type="submission" date="2020-06" db="EMBL/GenBank/DDBJ databases">
        <title>Genome mining for natural products.</title>
        <authorList>
            <person name="Zhang B."/>
            <person name="Shi J."/>
            <person name="Ge H."/>
        </authorList>
    </citation>
    <scope>NUCLEOTIDE SEQUENCE [LARGE SCALE GENOMIC DNA]</scope>
    <source>
        <strain evidence="2 3">NA02069</strain>
    </source>
</reference>